<evidence type="ECO:0000313" key="2">
    <source>
        <dbReference type="Proteomes" id="UP000631421"/>
    </source>
</evidence>
<proteinExistence type="predicted"/>
<dbReference type="EMBL" id="JACJPY010000061">
    <property type="protein sequence ID" value="MBD2151666.1"/>
    <property type="molecule type" value="Genomic_DNA"/>
</dbReference>
<dbReference type="Proteomes" id="UP000631421">
    <property type="component" value="Unassembled WGS sequence"/>
</dbReference>
<keyword evidence="2" id="KW-1185">Reference proteome</keyword>
<name>A0A926UVN2_9CYAN</name>
<sequence length="78" mass="8910">MVNNPSKMIELGEVPDVNPQDFNASDVAALADRLERDDYDNAFESLNDWHILRSLAFKGSSLVEPYRYLLDLEAFDEC</sequence>
<organism evidence="1 2">
    <name type="scientific">Pseudanabaena cinerea FACHB-1277</name>
    <dbReference type="NCBI Taxonomy" id="2949581"/>
    <lineage>
        <taxon>Bacteria</taxon>
        <taxon>Bacillati</taxon>
        <taxon>Cyanobacteriota</taxon>
        <taxon>Cyanophyceae</taxon>
        <taxon>Pseudanabaenales</taxon>
        <taxon>Pseudanabaenaceae</taxon>
        <taxon>Pseudanabaena</taxon>
        <taxon>Pseudanabaena cinerea</taxon>
    </lineage>
</organism>
<evidence type="ECO:0000313" key="1">
    <source>
        <dbReference type="EMBL" id="MBD2151666.1"/>
    </source>
</evidence>
<comment type="caution">
    <text evidence="1">The sequence shown here is derived from an EMBL/GenBank/DDBJ whole genome shotgun (WGS) entry which is preliminary data.</text>
</comment>
<dbReference type="InterPro" id="IPR019678">
    <property type="entry name" value="DUF2555"/>
</dbReference>
<protein>
    <submittedName>
        <fullName evidence="1">DUF2555 domain-containing protein</fullName>
    </submittedName>
</protein>
<dbReference type="AlphaFoldDB" id="A0A926UVN2"/>
<accession>A0A926UVN2</accession>
<reference evidence="1" key="2">
    <citation type="submission" date="2020-08" db="EMBL/GenBank/DDBJ databases">
        <authorList>
            <person name="Chen M."/>
            <person name="Teng W."/>
            <person name="Zhao L."/>
            <person name="Hu C."/>
            <person name="Zhou Y."/>
            <person name="Han B."/>
            <person name="Song L."/>
            <person name="Shu W."/>
        </authorList>
    </citation>
    <scope>NUCLEOTIDE SEQUENCE</scope>
    <source>
        <strain evidence="1">FACHB-1277</strain>
    </source>
</reference>
<dbReference type="Pfam" id="PF10742">
    <property type="entry name" value="DUF2555"/>
    <property type="match status" value="1"/>
</dbReference>
<reference evidence="1" key="1">
    <citation type="journal article" date="2015" name="ISME J.">
        <title>Draft Genome Sequence of Streptomyces incarnatus NRRL8089, which Produces the Nucleoside Antibiotic Sinefungin.</title>
        <authorList>
            <person name="Oshima K."/>
            <person name="Hattori M."/>
            <person name="Shimizu H."/>
            <person name="Fukuda K."/>
            <person name="Nemoto M."/>
            <person name="Inagaki K."/>
            <person name="Tamura T."/>
        </authorList>
    </citation>
    <scope>NUCLEOTIDE SEQUENCE</scope>
    <source>
        <strain evidence="1">FACHB-1277</strain>
    </source>
</reference>
<gene>
    <name evidence="1" type="ORF">H6F44_16280</name>
</gene>